<dbReference type="GO" id="GO:0005886">
    <property type="term" value="C:plasma membrane"/>
    <property type="evidence" value="ECO:0007669"/>
    <property type="project" value="UniProtKB-SubCell"/>
</dbReference>
<dbReference type="Pfam" id="PF03772">
    <property type="entry name" value="Competence"/>
    <property type="match status" value="1"/>
</dbReference>
<feature type="transmembrane region" description="Helical" evidence="6">
    <location>
        <begin position="394"/>
        <end position="416"/>
    </location>
</feature>
<feature type="transmembrane region" description="Helical" evidence="6">
    <location>
        <begin position="342"/>
        <end position="362"/>
    </location>
</feature>
<keyword evidence="2" id="KW-1003">Cell membrane</keyword>
<gene>
    <name evidence="8" type="primary">comEC</name>
    <name evidence="8" type="ordered locus">CSE_08450</name>
</gene>
<dbReference type="OrthoDB" id="9761531at2"/>
<evidence type="ECO:0000313" key="9">
    <source>
        <dbReference type="Proteomes" id="UP000004793"/>
    </source>
</evidence>
<feature type="transmembrane region" description="Helical" evidence="6">
    <location>
        <begin position="25"/>
        <end position="41"/>
    </location>
</feature>
<evidence type="ECO:0000259" key="7">
    <source>
        <dbReference type="Pfam" id="PF03772"/>
    </source>
</evidence>
<evidence type="ECO:0000256" key="5">
    <source>
        <dbReference type="ARBA" id="ARBA00023136"/>
    </source>
</evidence>
<protein>
    <submittedName>
        <fullName evidence="8">Competence protein ComEC</fullName>
    </submittedName>
</protein>
<feature type="transmembrane region" description="Helical" evidence="6">
    <location>
        <begin position="266"/>
        <end position="283"/>
    </location>
</feature>
<reference evidence="8 9" key="1">
    <citation type="submission" date="2011-01" db="EMBL/GenBank/DDBJ databases">
        <title>Whole genome sequence of Caldisericum exile AZM16c01.</title>
        <authorList>
            <person name="Narita-Yamada S."/>
            <person name="Kawakoshi A."/>
            <person name="Nakamura S."/>
            <person name="Sasagawa M."/>
            <person name="Fukada J."/>
            <person name="Sekine M."/>
            <person name="Kato Y."/>
            <person name="Fukai R."/>
            <person name="Sasaki K."/>
            <person name="Hanamaki A."/>
            <person name="Narita H."/>
            <person name="Konno Y."/>
            <person name="Mori K."/>
            <person name="Yamazaki S."/>
            <person name="Suzuki K."/>
            <person name="Fujita N."/>
        </authorList>
    </citation>
    <scope>NUCLEOTIDE SEQUENCE [LARGE SCALE GENOMIC DNA]</scope>
    <source>
        <strain evidence="9">DSM 21853 / NBRC 104410 / AZM16c01</strain>
    </source>
</reference>
<evidence type="ECO:0000256" key="6">
    <source>
        <dbReference type="SAM" id="Phobius"/>
    </source>
</evidence>
<keyword evidence="5 6" id="KW-0472">Membrane</keyword>
<feature type="domain" description="ComEC/Rec2-related protein" evidence="7">
    <location>
        <begin position="201"/>
        <end position="446"/>
    </location>
</feature>
<name>A0A7U6GEM5_CALEA</name>
<accession>A0A7U6GEM5</accession>
<sequence>MLSFLVLLSTLIGLGISISFQTRNILLLPTYFLTLIVIVLISRKNYRFGIIFLFLLSTLSGYYSFKTVFNTINYNVQDTIVKVCGIVTDFYEISGEKFIYYLKVSSIDNHLEDIIVKVYSKEMPPPKKSTVQIQGELHKNTSKLINFEDTLTLFPKSVKIIKSQIFYTFLSNLRSKIIHNIRSTLKSEEGNLLISTLIGTNALESSTKSDFQLSGIAHIFAISGLHIGIIYSFFTILLNFFIPFVQIFSLFVTFLFIVFIGLKFSAIRAFLMLSILVLGNYLGRGKNLLNSLIVAISLILIAFPQSLFSISFYLSCFAILGIVVALKFDFKQKIFNLLNVSIFVNLYETPLVLFVFNSIPIISIPLNLFVIPYMSFLLLIGLLYTFISLFSIKFASIFSSLINFFYGLLISLVNFSSKLPSASIFGTLSLTQFFFLELALLISTFLLVGNIPKKFKVSITLIVIILMFSFVFYNASLTDIVIENFQNSQVIIVKNSFKNILIISNSGKYSFNKLYNIIKGNGINSIDTIILLKNPTIQEGVQINELYEKRIPIKSIFADESVDKDYLALNFQSYEVLPKNFTLKEGKIKIACRNNDLEIFIGGKSIYP</sequence>
<evidence type="ECO:0000256" key="4">
    <source>
        <dbReference type="ARBA" id="ARBA00022989"/>
    </source>
</evidence>
<evidence type="ECO:0000256" key="1">
    <source>
        <dbReference type="ARBA" id="ARBA00004651"/>
    </source>
</evidence>
<keyword evidence="4 6" id="KW-1133">Transmembrane helix</keyword>
<dbReference type="PANTHER" id="PTHR30619">
    <property type="entry name" value="DNA INTERNALIZATION/COMPETENCE PROTEIN COMEC/REC2"/>
    <property type="match status" value="1"/>
</dbReference>
<dbReference type="InterPro" id="IPR052159">
    <property type="entry name" value="Competence_DNA_uptake"/>
</dbReference>
<feature type="transmembrane region" description="Helical" evidence="6">
    <location>
        <begin position="288"/>
        <end position="304"/>
    </location>
</feature>
<feature type="transmembrane region" description="Helical" evidence="6">
    <location>
        <begin position="422"/>
        <end position="448"/>
    </location>
</feature>
<dbReference type="EMBL" id="AP012051">
    <property type="protein sequence ID" value="BAL80971.1"/>
    <property type="molecule type" value="Genomic_DNA"/>
</dbReference>
<feature type="transmembrane region" description="Helical" evidence="6">
    <location>
        <begin position="215"/>
        <end position="234"/>
    </location>
</feature>
<dbReference type="KEGG" id="cex:CSE_08450"/>
<feature type="transmembrane region" description="Helical" evidence="6">
    <location>
        <begin position="368"/>
        <end position="387"/>
    </location>
</feature>
<feature type="transmembrane region" description="Helical" evidence="6">
    <location>
        <begin position="48"/>
        <end position="65"/>
    </location>
</feature>
<feature type="transmembrane region" description="Helical" evidence="6">
    <location>
        <begin position="310"/>
        <end position="330"/>
    </location>
</feature>
<keyword evidence="3 6" id="KW-0812">Transmembrane</keyword>
<evidence type="ECO:0000256" key="3">
    <source>
        <dbReference type="ARBA" id="ARBA00022692"/>
    </source>
</evidence>
<comment type="subcellular location">
    <subcellularLocation>
        <location evidence="1">Cell membrane</location>
        <topology evidence="1">Multi-pass membrane protein</topology>
    </subcellularLocation>
</comment>
<evidence type="ECO:0000256" key="2">
    <source>
        <dbReference type="ARBA" id="ARBA00022475"/>
    </source>
</evidence>
<evidence type="ECO:0000313" key="8">
    <source>
        <dbReference type="EMBL" id="BAL80971.1"/>
    </source>
</evidence>
<dbReference type="InterPro" id="IPR004477">
    <property type="entry name" value="ComEC_N"/>
</dbReference>
<proteinExistence type="predicted"/>
<dbReference type="NCBIfam" id="TIGR00360">
    <property type="entry name" value="ComEC_N-term"/>
    <property type="match status" value="1"/>
</dbReference>
<feature type="transmembrane region" description="Helical" evidence="6">
    <location>
        <begin position="455"/>
        <end position="473"/>
    </location>
</feature>
<feature type="transmembrane region" description="Helical" evidence="6">
    <location>
        <begin position="241"/>
        <end position="260"/>
    </location>
</feature>
<dbReference type="Proteomes" id="UP000004793">
    <property type="component" value="Chromosome"/>
</dbReference>
<dbReference type="AlphaFoldDB" id="A0A7U6GEM5"/>
<organism evidence="8 9">
    <name type="scientific">Caldisericum exile (strain DSM 21853 / NBRC 104410 / AZM16c01)</name>
    <dbReference type="NCBI Taxonomy" id="511051"/>
    <lineage>
        <taxon>Bacteria</taxon>
        <taxon>Pseudomonadati</taxon>
        <taxon>Caldisericota/Cryosericota group</taxon>
        <taxon>Caldisericota</taxon>
        <taxon>Caldisericia</taxon>
        <taxon>Caldisericales</taxon>
        <taxon>Caldisericaceae</taxon>
        <taxon>Caldisericum</taxon>
    </lineage>
</organism>
<keyword evidence="9" id="KW-1185">Reference proteome</keyword>
<dbReference type="RefSeq" id="WP_014453374.1">
    <property type="nucleotide sequence ID" value="NC_017096.1"/>
</dbReference>
<dbReference type="PANTHER" id="PTHR30619:SF1">
    <property type="entry name" value="RECOMBINATION PROTEIN 2"/>
    <property type="match status" value="1"/>
</dbReference>